<gene>
    <name evidence="1" type="ORF">BN134_3344</name>
</gene>
<accession>A0ABM9QAI5</accession>
<protein>
    <submittedName>
        <fullName evidence="1">L-aspartate oxidase</fullName>
        <ecNumber evidence="1">1.4.3.16</ecNumber>
    </submittedName>
</protein>
<dbReference type="Proteomes" id="UP000009342">
    <property type="component" value="Unassembled WGS sequence"/>
</dbReference>
<organism evidence="1 2">
    <name type="scientific">Cronobacter dublinensis 1210</name>
    <dbReference type="NCBI Taxonomy" id="1208656"/>
    <lineage>
        <taxon>Bacteria</taxon>
        <taxon>Pseudomonadati</taxon>
        <taxon>Pseudomonadota</taxon>
        <taxon>Gammaproteobacteria</taxon>
        <taxon>Enterobacterales</taxon>
        <taxon>Enterobacteriaceae</taxon>
        <taxon>Cronobacter</taxon>
    </lineage>
</organism>
<keyword evidence="1" id="KW-0560">Oxidoreductase</keyword>
<evidence type="ECO:0000313" key="1">
    <source>
        <dbReference type="EMBL" id="CCJ82577.1"/>
    </source>
</evidence>
<reference evidence="2" key="1">
    <citation type="journal article" date="2012" name="PLoS ONE">
        <title>Comparative analysis of genome sequences covering the seven cronobacter species.</title>
        <authorList>
            <person name="Joseph S."/>
            <person name="Desai P."/>
            <person name="Ji Y."/>
            <person name="Cummings C.A."/>
            <person name="Shih R."/>
            <person name="Degoricija L."/>
            <person name="Rico A."/>
            <person name="Brzoska P."/>
            <person name="Hamby S.E."/>
            <person name="Masood N."/>
            <person name="Hariri S."/>
            <person name="Sonbol H."/>
            <person name="Chuzhanova N."/>
            <person name="McClelland M."/>
            <person name="Furtado M.R."/>
            <person name="Forsythe S.J."/>
        </authorList>
    </citation>
    <scope>NUCLEOTIDE SEQUENCE [LARGE SCALE GENOMIC DNA]</scope>
    <source>
        <strain evidence="2">1210</strain>
    </source>
</reference>
<dbReference type="EC" id="1.4.3.16" evidence="1"/>
<keyword evidence="2" id="KW-1185">Reference proteome</keyword>
<proteinExistence type="predicted"/>
<dbReference type="GO" id="GO:0008734">
    <property type="term" value="F:L-aspartate oxidase activity"/>
    <property type="evidence" value="ECO:0007669"/>
    <property type="project" value="UniProtKB-EC"/>
</dbReference>
<comment type="caution">
    <text evidence="1">The sequence shown here is derived from an EMBL/GenBank/DDBJ whole genome shotgun (WGS) entry which is preliminary data.</text>
</comment>
<name>A0ABM9QAI5_9ENTR</name>
<sequence length="41" mass="4706">MSLACLVVTTQIKKSVFDFAFWCYAGQTLFSKLNTRDENDN</sequence>
<dbReference type="EMBL" id="CAKZ01000153">
    <property type="protein sequence ID" value="CCJ82577.1"/>
    <property type="molecule type" value="Genomic_DNA"/>
</dbReference>
<evidence type="ECO:0000313" key="2">
    <source>
        <dbReference type="Proteomes" id="UP000009342"/>
    </source>
</evidence>